<evidence type="ECO:0000256" key="7">
    <source>
        <dbReference type="ARBA" id="ARBA00023180"/>
    </source>
</evidence>
<name>A0A1J0RDJ7_9TRYP</name>
<proteinExistence type="predicted"/>
<dbReference type="GO" id="GO:0005886">
    <property type="term" value="C:plasma membrane"/>
    <property type="evidence" value="ECO:0007669"/>
    <property type="project" value="UniProtKB-SubCell"/>
</dbReference>
<evidence type="ECO:0000256" key="9">
    <source>
        <dbReference type="SAM" id="MobiDB-lite"/>
    </source>
</evidence>
<evidence type="ECO:0000256" key="8">
    <source>
        <dbReference type="ARBA" id="ARBA00023288"/>
    </source>
</evidence>
<protein>
    <submittedName>
        <fullName evidence="11">Variant surface glycoprotein 1125.5786</fullName>
    </submittedName>
</protein>
<organism evidence="11">
    <name type="scientific">Trypanosoma brucei</name>
    <dbReference type="NCBI Taxonomy" id="5691"/>
    <lineage>
        <taxon>Eukaryota</taxon>
        <taxon>Discoba</taxon>
        <taxon>Euglenozoa</taxon>
        <taxon>Kinetoplastea</taxon>
        <taxon>Metakinetoplastina</taxon>
        <taxon>Trypanosomatida</taxon>
        <taxon>Trypanosomatidae</taxon>
        <taxon>Trypanosoma</taxon>
    </lineage>
</organism>
<keyword evidence="8" id="KW-0449">Lipoprotein</keyword>
<keyword evidence="7" id="KW-0325">Glycoprotein</keyword>
<evidence type="ECO:0000313" key="11">
    <source>
        <dbReference type="EMBL" id="APD75810.1"/>
    </source>
</evidence>
<comment type="function">
    <text evidence="1">VSG forms a coat on the surface of the parasite. The trypanosome evades the immune response of the host by expressing a series of antigenically distinct VSGs from an estimated 1000 VSG genes.</text>
</comment>
<evidence type="ECO:0000256" key="5">
    <source>
        <dbReference type="ARBA" id="ARBA00022729"/>
    </source>
</evidence>
<evidence type="ECO:0000256" key="2">
    <source>
        <dbReference type="ARBA" id="ARBA00004609"/>
    </source>
</evidence>
<keyword evidence="5" id="KW-0732">Signal</keyword>
<dbReference type="InterPro" id="IPR025932">
    <property type="entry name" value="Trypano_VSG_B_N_dom"/>
</dbReference>
<comment type="subcellular location">
    <subcellularLocation>
        <location evidence="2">Cell membrane</location>
        <topology evidence="2">Lipid-anchor</topology>
        <topology evidence="2">GPI-anchor</topology>
    </subcellularLocation>
</comment>
<accession>A0A1J0RDJ7</accession>
<evidence type="ECO:0000256" key="3">
    <source>
        <dbReference type="ARBA" id="ARBA00022475"/>
    </source>
</evidence>
<feature type="domain" description="Trypanosome variant surface glycoprotein B-type N-terminal" evidence="10">
    <location>
        <begin position="22"/>
        <end position="183"/>
    </location>
</feature>
<sequence length="250" mass="26437">MCSAPYEIDTNGLKCKDLGSPAVKATTCGADNANKAGKSIGLDVACLCVSGTNSECIGVAGSPDIAGDANIGTDALNAILAKCPGQHQNVDSLTALNTAIAAVAAQIGKGKKPTTDGDAFFGKTYSTNCGTSSSACLSYKEYFATGQAGVESITWVKNLRTAAKHVEAIRRRKQADNAAKEQILAIKIAIEAEFARELKFYSHEKNKEQKSSETQKDTEESLEQRRKDCEAVANNATCQLPCKWETKGTS</sequence>
<keyword evidence="4" id="KW-0336">GPI-anchor</keyword>
<evidence type="ECO:0000259" key="10">
    <source>
        <dbReference type="Pfam" id="PF13206"/>
    </source>
</evidence>
<dbReference type="AlphaFoldDB" id="A0A1J0RDJ7"/>
<evidence type="ECO:0000256" key="1">
    <source>
        <dbReference type="ARBA" id="ARBA00002523"/>
    </source>
</evidence>
<keyword evidence="6" id="KW-0472">Membrane</keyword>
<dbReference type="Pfam" id="PF13206">
    <property type="entry name" value="VSG_B"/>
    <property type="match status" value="1"/>
</dbReference>
<dbReference type="VEuPathDB" id="TriTrypDB:Tb427_000203500"/>
<feature type="region of interest" description="Disordered" evidence="9">
    <location>
        <begin position="205"/>
        <end position="226"/>
    </location>
</feature>
<dbReference type="GO" id="GO:0098552">
    <property type="term" value="C:side of membrane"/>
    <property type="evidence" value="ECO:0007669"/>
    <property type="project" value="UniProtKB-KW"/>
</dbReference>
<keyword evidence="3" id="KW-1003">Cell membrane</keyword>
<dbReference type="EMBL" id="KX701854">
    <property type="protein sequence ID" value="APD75810.1"/>
    <property type="molecule type" value="Genomic_DNA"/>
</dbReference>
<evidence type="ECO:0000256" key="4">
    <source>
        <dbReference type="ARBA" id="ARBA00022622"/>
    </source>
</evidence>
<evidence type="ECO:0000256" key="6">
    <source>
        <dbReference type="ARBA" id="ARBA00023136"/>
    </source>
</evidence>
<reference evidence="11" key="1">
    <citation type="submission" date="2016-08" db="EMBL/GenBank/DDBJ databases">
        <title>VSG repertoire of Trypanosoma brucei EATRO 1125.</title>
        <authorList>
            <person name="Cross G.A."/>
        </authorList>
    </citation>
    <scope>NUCLEOTIDE SEQUENCE</scope>
    <source>
        <strain evidence="11">EATRO 1125</strain>
    </source>
</reference>